<keyword evidence="2" id="KW-0680">Restriction system</keyword>
<dbReference type="PANTHER" id="PTHR30408">
    <property type="entry name" value="TYPE-1 RESTRICTION ENZYME ECOKI SPECIFICITY PROTEIN"/>
    <property type="match status" value="1"/>
</dbReference>
<dbReference type="PANTHER" id="PTHR30408:SF13">
    <property type="entry name" value="TYPE I RESTRICTION ENZYME HINDI SPECIFICITY SUBUNIT"/>
    <property type="match status" value="1"/>
</dbReference>
<protein>
    <recommendedName>
        <fullName evidence="4">Type I restriction modification DNA specificity domain-containing protein</fullName>
    </recommendedName>
</protein>
<dbReference type="CDD" id="cd17260">
    <property type="entry name" value="RMtype1_S_EcoEI-TRD1-CR1_like"/>
    <property type="match status" value="1"/>
</dbReference>
<evidence type="ECO:0000256" key="1">
    <source>
        <dbReference type="ARBA" id="ARBA00010923"/>
    </source>
</evidence>
<evidence type="ECO:0000313" key="5">
    <source>
        <dbReference type="EMBL" id="OGY13074.1"/>
    </source>
</evidence>
<comment type="caution">
    <text evidence="5">The sequence shown here is derived from an EMBL/GenBank/DDBJ whole genome shotgun (WGS) entry which is preliminary data.</text>
</comment>
<dbReference type="EMBL" id="MHCC01000021">
    <property type="protein sequence ID" value="OGY13074.1"/>
    <property type="molecule type" value="Genomic_DNA"/>
</dbReference>
<feature type="domain" description="Type I restriction modification DNA specificity" evidence="4">
    <location>
        <begin position="2"/>
        <end position="181"/>
    </location>
</feature>
<dbReference type="InterPro" id="IPR052021">
    <property type="entry name" value="Type-I_RS_S_subunit"/>
</dbReference>
<dbReference type="GO" id="GO:0003677">
    <property type="term" value="F:DNA binding"/>
    <property type="evidence" value="ECO:0007669"/>
    <property type="project" value="UniProtKB-KW"/>
</dbReference>
<dbReference type="Proteomes" id="UP000178659">
    <property type="component" value="Unassembled WGS sequence"/>
</dbReference>
<organism evidence="5 6">
    <name type="scientific">Candidatus Blackburnbacteria bacterium RIFCSPLOWO2_01_FULL_40_20</name>
    <dbReference type="NCBI Taxonomy" id="1797519"/>
    <lineage>
        <taxon>Bacteria</taxon>
        <taxon>Candidatus Blackburniibacteriota</taxon>
    </lineage>
</organism>
<accession>A0A1G1VCC6</accession>
<dbReference type="InterPro" id="IPR044946">
    <property type="entry name" value="Restrct_endonuc_typeI_TRD_sf"/>
</dbReference>
<name>A0A1G1VCC6_9BACT</name>
<reference evidence="5 6" key="1">
    <citation type="journal article" date="2016" name="Nat. Commun.">
        <title>Thousands of microbial genomes shed light on interconnected biogeochemical processes in an aquifer system.</title>
        <authorList>
            <person name="Anantharaman K."/>
            <person name="Brown C.T."/>
            <person name="Hug L.A."/>
            <person name="Sharon I."/>
            <person name="Castelle C.J."/>
            <person name="Probst A.J."/>
            <person name="Thomas B.C."/>
            <person name="Singh A."/>
            <person name="Wilkins M.J."/>
            <person name="Karaoz U."/>
            <person name="Brodie E.L."/>
            <person name="Williams K.H."/>
            <person name="Hubbard S.S."/>
            <person name="Banfield J.F."/>
        </authorList>
    </citation>
    <scope>NUCLEOTIDE SEQUENCE [LARGE SCALE GENOMIC DNA]</scope>
</reference>
<dbReference type="GO" id="GO:0009307">
    <property type="term" value="P:DNA restriction-modification system"/>
    <property type="evidence" value="ECO:0007669"/>
    <property type="project" value="UniProtKB-KW"/>
</dbReference>
<comment type="similarity">
    <text evidence="1">Belongs to the type-I restriction system S methylase family.</text>
</comment>
<sequence length="386" mass="43690">MPENWQFKQASDVLEKIIDYRGKTPPKASFGVPLITAKVVKGGRIDFSNPEYISEQTWHKWMTRGLPQLGDIVMTTEAPLGEVAQLNNVKIGLAQRLLTLRGKHGVLDNAFLKYYLLSFLGQQELMSRATGSVVKGIKQSEFRKIRILLPPFAEQQLIASILSSLDDTIELNRKTNQTLEKIGKALFNELFANASDKGELQDIMDFNPKENLSKGVVARYIEMKDLPEDGMWLYSEMNKPYNGGSKFRNGDSLMARITPCLENGKSGFVNSLNEGEVAFGSTEFIVLRPKDKLYEEFVYYLVRDDEFREYAIRSMVGSSGRQRVQTDAIKQYQLQAPSIDSVGRFHTLMQSVFQLIKSNAIENEKLAAIRDSLLPRLMSGKLRVKN</sequence>
<evidence type="ECO:0000259" key="4">
    <source>
        <dbReference type="Pfam" id="PF01420"/>
    </source>
</evidence>
<gene>
    <name evidence="5" type="ORF">A3A77_03295</name>
</gene>
<dbReference type="InterPro" id="IPR000055">
    <property type="entry name" value="Restrct_endonuc_typeI_TRD"/>
</dbReference>
<dbReference type="Gene3D" id="3.90.220.20">
    <property type="entry name" value="DNA methylase specificity domains"/>
    <property type="match status" value="2"/>
</dbReference>
<evidence type="ECO:0000313" key="6">
    <source>
        <dbReference type="Proteomes" id="UP000178659"/>
    </source>
</evidence>
<evidence type="ECO:0000256" key="2">
    <source>
        <dbReference type="ARBA" id="ARBA00022747"/>
    </source>
</evidence>
<keyword evidence="3" id="KW-0238">DNA-binding</keyword>
<dbReference type="Pfam" id="PF01420">
    <property type="entry name" value="Methylase_S"/>
    <property type="match status" value="1"/>
</dbReference>
<proteinExistence type="inferred from homology"/>
<dbReference type="CDD" id="cd17246">
    <property type="entry name" value="RMtype1_S_SonII-TRD2-CR2_like"/>
    <property type="match status" value="1"/>
</dbReference>
<dbReference type="SUPFAM" id="SSF116734">
    <property type="entry name" value="DNA methylase specificity domain"/>
    <property type="match status" value="2"/>
</dbReference>
<evidence type="ECO:0000256" key="3">
    <source>
        <dbReference type="ARBA" id="ARBA00023125"/>
    </source>
</evidence>
<dbReference type="AlphaFoldDB" id="A0A1G1VCC6"/>